<proteinExistence type="predicted"/>
<dbReference type="AlphaFoldDB" id="A0A1F5H2M9"/>
<dbReference type="PRINTS" id="PR00149">
    <property type="entry name" value="FUMRATELYASE"/>
</dbReference>
<dbReference type="Gene3D" id="1.20.200.10">
    <property type="entry name" value="Fumarase/aspartase (Central domain)"/>
    <property type="match status" value="1"/>
</dbReference>
<comment type="caution">
    <text evidence="7">The sequence shown here is derived from an EMBL/GenBank/DDBJ whole genome shotgun (WGS) entry which is preliminary data.</text>
</comment>
<name>A0A1F5H2M9_9BACT</name>
<evidence type="ECO:0000259" key="5">
    <source>
        <dbReference type="Pfam" id="PF00206"/>
    </source>
</evidence>
<keyword evidence="7" id="KW-0456">Lyase</keyword>
<dbReference type="STRING" id="1797725.A3A49_01395"/>
<dbReference type="PROSITE" id="PS00163">
    <property type="entry name" value="FUMARATE_LYASES"/>
    <property type="match status" value="1"/>
</dbReference>
<dbReference type="InterPro" id="IPR024083">
    <property type="entry name" value="Fumarase/histidase_N"/>
</dbReference>
<dbReference type="InterPro" id="IPR013539">
    <property type="entry name" value="PurB_C"/>
</dbReference>
<dbReference type="Gene3D" id="1.10.275.10">
    <property type="entry name" value="Fumarase/aspartase (N-terminal domain)"/>
    <property type="match status" value="1"/>
</dbReference>
<feature type="domain" description="Fumarate lyase N-terminal" evidence="5">
    <location>
        <begin position="77"/>
        <end position="318"/>
    </location>
</feature>
<dbReference type="PANTHER" id="PTHR43411">
    <property type="entry name" value="ADENYLOSUCCINATE LYASE"/>
    <property type="match status" value="1"/>
</dbReference>
<evidence type="ECO:0000313" key="7">
    <source>
        <dbReference type="EMBL" id="OGD98383.1"/>
    </source>
</evidence>
<dbReference type="Gene3D" id="1.10.40.30">
    <property type="entry name" value="Fumarase/aspartase (C-terminal domain)"/>
    <property type="match status" value="1"/>
</dbReference>
<comment type="function">
    <text evidence="4">Catalyzes two reactions in de novo purine nucleotide biosynthesis. Catalyzes the breakdown of 5-aminoimidazole- (N-succinylocarboxamide) ribotide (SAICAR or 2-[5-amino-1-(5-phospho-beta-D-ribosyl)imidazole-4-carboxamido]succinate) to 5-aminoimidazole-4-carboxamide ribotide (AICAR or 5-amino-1-(5-phospho-beta-D-ribosyl)imidazole-4-carboxamide) and fumarate, and of adenylosuccinate (ADS or N(6)-(1,2-dicarboxyethyl)-AMP) to adenosine monophosphate (AMP) and fumarate.</text>
</comment>
<dbReference type="InterPro" id="IPR047136">
    <property type="entry name" value="PurB_bact"/>
</dbReference>
<feature type="domain" description="Adenylosuccinate lyase PurB C-terminal" evidence="6">
    <location>
        <begin position="336"/>
        <end position="450"/>
    </location>
</feature>
<dbReference type="NCBIfam" id="NF006764">
    <property type="entry name" value="PRK09285.1"/>
    <property type="match status" value="1"/>
</dbReference>
<evidence type="ECO:0000313" key="8">
    <source>
        <dbReference type="Proteomes" id="UP000176740"/>
    </source>
</evidence>
<dbReference type="GO" id="GO:0004018">
    <property type="term" value="F:N6-(1,2-dicarboxyethyl)AMP AMP-lyase (fumarate-forming) activity"/>
    <property type="evidence" value="ECO:0007669"/>
    <property type="project" value="InterPro"/>
</dbReference>
<dbReference type="PANTHER" id="PTHR43411:SF1">
    <property type="entry name" value="ADENYLOSUCCINATE LYASE"/>
    <property type="match status" value="1"/>
</dbReference>
<keyword evidence="3" id="KW-0658">Purine biosynthesis</keyword>
<evidence type="ECO:0000256" key="3">
    <source>
        <dbReference type="ARBA" id="ARBA00022755"/>
    </source>
</evidence>
<dbReference type="InterPro" id="IPR022761">
    <property type="entry name" value="Fumarate_lyase_N"/>
</dbReference>
<dbReference type="Pfam" id="PF00206">
    <property type="entry name" value="Lyase_1"/>
    <property type="match status" value="1"/>
</dbReference>
<evidence type="ECO:0000256" key="1">
    <source>
        <dbReference type="ARBA" id="ARBA00004706"/>
    </source>
</evidence>
<protein>
    <submittedName>
        <fullName evidence="7">Adenylosuccinate lyase</fullName>
    </submittedName>
</protein>
<organism evidence="7 8">
    <name type="scientific">Candidatus Curtissbacteria bacterium RIFCSPLOWO2_01_FULL_38_11b</name>
    <dbReference type="NCBI Taxonomy" id="1797725"/>
    <lineage>
        <taxon>Bacteria</taxon>
        <taxon>Candidatus Curtissiibacteriota</taxon>
    </lineage>
</organism>
<dbReference type="GO" id="GO:0006188">
    <property type="term" value="P:IMP biosynthetic process"/>
    <property type="evidence" value="ECO:0007669"/>
    <property type="project" value="InterPro"/>
</dbReference>
<dbReference type="InterPro" id="IPR008948">
    <property type="entry name" value="L-Aspartase-like"/>
</dbReference>
<evidence type="ECO:0000256" key="2">
    <source>
        <dbReference type="ARBA" id="ARBA00004734"/>
    </source>
</evidence>
<dbReference type="Proteomes" id="UP000176740">
    <property type="component" value="Unassembled WGS sequence"/>
</dbReference>
<dbReference type="InterPro" id="IPR000362">
    <property type="entry name" value="Fumarate_lyase_fam"/>
</dbReference>
<gene>
    <name evidence="7" type="ORF">A3A49_01395</name>
</gene>
<dbReference type="Pfam" id="PF08328">
    <property type="entry name" value="ASL_C"/>
    <property type="match status" value="1"/>
</dbReference>
<comment type="pathway">
    <text evidence="2">Purine metabolism; AMP biosynthesis via de novo pathway; AMP from IMP: step 2/2.</text>
</comment>
<evidence type="ECO:0000259" key="6">
    <source>
        <dbReference type="Pfam" id="PF08328"/>
    </source>
</evidence>
<sequence length="469" mass="53369">MINTEREPSLPLTELTAISILDGRNRQEVAELAPYVSEFNIIKTRFEVESKYLIALSQARVVRVLNEEERARLESFSINIKLADAKRIKKIEGKLDHDVKAVERSFRTMLKGTSLEDVIEKVHIGLTSEDVNNITYRLILKRATHNIFIPTLDAFIDELVRVAKDTKSMPMLARTHGQAAVPTTLGKELIVFATRLNKEIRELEAYQLSGKVTGAVGNLNALHEAYPNVDWIDFSKEFVNSFGLKPNIITTQINPYEDIITFIQNYQRINGIFLDFDQDMWRYISDDWFAQVVKKGEVGSSTMPQKVNPIRFENSEGNIGKANALFEFMVRTLSISRLQRHLSDSTIIRDVGVPLGYSLLSYKNSTAGFLRVRPNETEITAVLNRDWSILSEAAQIIMRKRSVKDPYSLMAKLTRGKHIGKVDWTNLIDQLPLTEVEKQRLGNLTPETYIGEAVRLTELAINEIIDSKK</sequence>
<evidence type="ECO:0000256" key="4">
    <source>
        <dbReference type="ARBA" id="ARBA00025012"/>
    </source>
</evidence>
<dbReference type="SUPFAM" id="SSF48557">
    <property type="entry name" value="L-aspartase-like"/>
    <property type="match status" value="1"/>
</dbReference>
<comment type="pathway">
    <text evidence="1">Purine metabolism; IMP biosynthesis via de novo pathway; 5-amino-1-(5-phospho-D-ribosyl)imidazole-4-carboxamide from 5-amino-1-(5-phospho-D-ribosyl)imidazole-4-carboxylate: step 2/2.</text>
</comment>
<accession>A0A1F5H2M9</accession>
<dbReference type="EMBL" id="MFBO01000011">
    <property type="protein sequence ID" value="OGD98383.1"/>
    <property type="molecule type" value="Genomic_DNA"/>
</dbReference>
<reference evidence="7 8" key="1">
    <citation type="journal article" date="2016" name="Nat. Commun.">
        <title>Thousands of microbial genomes shed light on interconnected biogeochemical processes in an aquifer system.</title>
        <authorList>
            <person name="Anantharaman K."/>
            <person name="Brown C.T."/>
            <person name="Hug L.A."/>
            <person name="Sharon I."/>
            <person name="Castelle C.J."/>
            <person name="Probst A.J."/>
            <person name="Thomas B.C."/>
            <person name="Singh A."/>
            <person name="Wilkins M.J."/>
            <person name="Karaoz U."/>
            <person name="Brodie E.L."/>
            <person name="Williams K.H."/>
            <person name="Hubbard S.S."/>
            <person name="Banfield J.F."/>
        </authorList>
    </citation>
    <scope>NUCLEOTIDE SEQUENCE [LARGE SCALE GENOMIC DNA]</scope>
</reference>
<dbReference type="InterPro" id="IPR020557">
    <property type="entry name" value="Fumarate_lyase_CS"/>
</dbReference>